<accession>A0A1K1RJW6</accession>
<gene>
    <name evidence="1" type="ORF">SAMN02927921_03673</name>
</gene>
<name>A0A1K1RJW6_9FLAO</name>
<dbReference type="Proteomes" id="UP000182248">
    <property type="component" value="Unassembled WGS sequence"/>
</dbReference>
<protein>
    <submittedName>
        <fullName evidence="1">Uncharacterized protein</fullName>
    </submittedName>
</protein>
<proteinExistence type="predicted"/>
<dbReference type="STRING" id="1150368.SAMN02927921_03673"/>
<sequence>MKRLALALFVTGLAVVFLLGCEKDDICPEDSVTTPLLVITFYDRNDATTKEEVSLLSVVGRDMEDTLPSVDSIATDSIAIPLKVFEEETVFAFIRHTQDITAGGDTIPTHNADTITFRYQTDQIFISRACGFITNFSNLTATRDTEDSERWISSIEVVNPTVENQSAAHVKIYH</sequence>
<dbReference type="RefSeq" id="WP_072318912.1">
    <property type="nucleotide sequence ID" value="NZ_FPJE01000027.1"/>
</dbReference>
<reference evidence="1 2" key="1">
    <citation type="submission" date="2016-11" db="EMBL/GenBank/DDBJ databases">
        <authorList>
            <person name="Jaros S."/>
            <person name="Januszkiewicz K."/>
            <person name="Wedrychowicz H."/>
        </authorList>
    </citation>
    <scope>NUCLEOTIDE SEQUENCE [LARGE SCALE GENOMIC DNA]</scope>
    <source>
        <strain evidence="1 2">CGMCC 1.12145</strain>
    </source>
</reference>
<evidence type="ECO:0000313" key="2">
    <source>
        <dbReference type="Proteomes" id="UP000182248"/>
    </source>
</evidence>
<evidence type="ECO:0000313" key="1">
    <source>
        <dbReference type="EMBL" id="SFW72368.1"/>
    </source>
</evidence>
<dbReference type="PROSITE" id="PS51257">
    <property type="entry name" value="PROKAR_LIPOPROTEIN"/>
    <property type="match status" value="1"/>
</dbReference>
<dbReference type="EMBL" id="FPJE01000027">
    <property type="protein sequence ID" value="SFW72368.1"/>
    <property type="molecule type" value="Genomic_DNA"/>
</dbReference>
<dbReference type="AlphaFoldDB" id="A0A1K1RJW6"/>
<keyword evidence="2" id="KW-1185">Reference proteome</keyword>
<organism evidence="1 2">
    <name type="scientific">Sinomicrobium oceani</name>
    <dbReference type="NCBI Taxonomy" id="1150368"/>
    <lineage>
        <taxon>Bacteria</taxon>
        <taxon>Pseudomonadati</taxon>
        <taxon>Bacteroidota</taxon>
        <taxon>Flavobacteriia</taxon>
        <taxon>Flavobacteriales</taxon>
        <taxon>Flavobacteriaceae</taxon>
        <taxon>Sinomicrobium</taxon>
    </lineage>
</organism>
<dbReference type="Pfam" id="PF20050">
    <property type="entry name" value="DUF6452"/>
    <property type="match status" value="1"/>
</dbReference>
<dbReference type="InterPro" id="IPR045607">
    <property type="entry name" value="DUF6452"/>
</dbReference>
<dbReference type="OrthoDB" id="663527at2"/>